<sequence>MLMPLLLSRMKQWRWQIVSRINTDLFIVFVIIAPLTSQSQIVKHREATLTEWNNMLDGEALHDEFSLTSAILTTMFRTFRNSLPKI</sequence>
<evidence type="ECO:0000313" key="1">
    <source>
        <dbReference type="EMBL" id="CDH47041.1"/>
    </source>
</evidence>
<accession>A0A7U7GFQ5</accession>
<comment type="caution">
    <text evidence="1">The sequence shown here is derived from an EMBL/GenBank/DDBJ whole genome shotgun (WGS) entry which is preliminary data.</text>
</comment>
<dbReference type="EMBL" id="CBTK010000289">
    <property type="protein sequence ID" value="CDH47041.1"/>
    <property type="molecule type" value="Genomic_DNA"/>
</dbReference>
<organism evidence="1 2">
    <name type="scientific">Candidatus Contendobacter odensis Run_B_J11</name>
    <dbReference type="NCBI Taxonomy" id="1400861"/>
    <lineage>
        <taxon>Bacteria</taxon>
        <taxon>Pseudomonadati</taxon>
        <taxon>Pseudomonadota</taxon>
        <taxon>Gammaproteobacteria</taxon>
        <taxon>Candidatus Competibacteraceae</taxon>
        <taxon>Candidatus Contendibacter</taxon>
    </lineage>
</organism>
<gene>
    <name evidence="1" type="ORF">BN874_710004</name>
</gene>
<protein>
    <submittedName>
        <fullName evidence="1">Uncharacterized protein</fullName>
    </submittedName>
</protein>
<dbReference type="AlphaFoldDB" id="A0A7U7GFQ5"/>
<evidence type="ECO:0000313" key="2">
    <source>
        <dbReference type="Proteomes" id="UP000019184"/>
    </source>
</evidence>
<name>A0A7U7GFQ5_9GAMM</name>
<keyword evidence="2" id="KW-1185">Reference proteome</keyword>
<proteinExistence type="predicted"/>
<dbReference type="Proteomes" id="UP000019184">
    <property type="component" value="Unassembled WGS sequence"/>
</dbReference>
<reference evidence="1 2" key="1">
    <citation type="journal article" date="2014" name="ISME J.">
        <title>Candidatus Competibacter-lineage genomes retrieved from metagenomes reveal functional metabolic diversity.</title>
        <authorList>
            <person name="McIlroy S.J."/>
            <person name="Albertsen M."/>
            <person name="Andresen E.K."/>
            <person name="Saunders A.M."/>
            <person name="Kristiansen R."/>
            <person name="Stokholm-Bjerregaard M."/>
            <person name="Nielsen K.L."/>
            <person name="Nielsen P.H."/>
        </authorList>
    </citation>
    <scope>NUCLEOTIDE SEQUENCE [LARGE SCALE GENOMIC DNA]</scope>
    <source>
        <strain evidence="1 2">Run_B_J11</strain>
    </source>
</reference>